<evidence type="ECO:0008006" key="4">
    <source>
        <dbReference type="Google" id="ProtNLM"/>
    </source>
</evidence>
<comment type="caution">
    <text evidence="2">The sequence shown here is derived from an EMBL/GenBank/DDBJ whole genome shotgun (WGS) entry which is preliminary data.</text>
</comment>
<protein>
    <recommendedName>
        <fullName evidence="4">Signal transduction histidine kinase</fullName>
    </recommendedName>
</protein>
<keyword evidence="3" id="KW-1185">Reference proteome</keyword>
<evidence type="ECO:0000313" key="2">
    <source>
        <dbReference type="EMBL" id="RZU66297.1"/>
    </source>
</evidence>
<organism evidence="2 3">
    <name type="scientific">Microterricola gilva</name>
    <dbReference type="NCBI Taxonomy" id="393267"/>
    <lineage>
        <taxon>Bacteria</taxon>
        <taxon>Bacillati</taxon>
        <taxon>Actinomycetota</taxon>
        <taxon>Actinomycetes</taxon>
        <taxon>Micrococcales</taxon>
        <taxon>Microbacteriaceae</taxon>
        <taxon>Microterricola</taxon>
    </lineage>
</organism>
<evidence type="ECO:0000256" key="1">
    <source>
        <dbReference type="SAM" id="Phobius"/>
    </source>
</evidence>
<gene>
    <name evidence="2" type="ORF">EV379_2651</name>
</gene>
<feature type="transmembrane region" description="Helical" evidence="1">
    <location>
        <begin position="158"/>
        <end position="177"/>
    </location>
</feature>
<name>A0A4Q8ANW2_9MICO</name>
<dbReference type="Proteomes" id="UP000291483">
    <property type="component" value="Unassembled WGS sequence"/>
</dbReference>
<feature type="transmembrane region" description="Helical" evidence="1">
    <location>
        <begin position="129"/>
        <end position="146"/>
    </location>
</feature>
<proteinExistence type="predicted"/>
<dbReference type="EMBL" id="SHLC01000001">
    <property type="protein sequence ID" value="RZU66297.1"/>
    <property type="molecule type" value="Genomic_DNA"/>
</dbReference>
<reference evidence="2 3" key="1">
    <citation type="submission" date="2019-02" db="EMBL/GenBank/DDBJ databases">
        <title>Sequencing the genomes of 1000 actinobacteria strains.</title>
        <authorList>
            <person name="Klenk H.-P."/>
        </authorList>
    </citation>
    <scope>NUCLEOTIDE SEQUENCE [LARGE SCALE GENOMIC DNA]</scope>
    <source>
        <strain evidence="2 3">DSM 18319</strain>
    </source>
</reference>
<dbReference type="AlphaFoldDB" id="A0A4Q8ANW2"/>
<feature type="transmembrane region" description="Helical" evidence="1">
    <location>
        <begin position="106"/>
        <end position="123"/>
    </location>
</feature>
<evidence type="ECO:0000313" key="3">
    <source>
        <dbReference type="Proteomes" id="UP000291483"/>
    </source>
</evidence>
<keyword evidence="1" id="KW-0812">Transmembrane</keyword>
<keyword evidence="1" id="KW-0472">Membrane</keyword>
<feature type="transmembrane region" description="Helical" evidence="1">
    <location>
        <begin position="75"/>
        <end position="94"/>
    </location>
</feature>
<feature type="transmembrane region" description="Helical" evidence="1">
    <location>
        <begin position="20"/>
        <end position="40"/>
    </location>
</feature>
<sequence length="341" mass="35540">MDGAGRAVPGAVDVSSLLKLHGPHAAIILALFLLAQALLAFPGGGELNHTDVAVLAFVPFGIAAIWVVQPAPDPLPGLWCVGILGLCTLTVTVLSAQPAIAGSPLYLTWHLGAVTTVLFMLILRGRVLYGWLGYVGMAAATLLWAVTGGLGAMAGVELLVRHAATLVVGTAIYFGLLRTAKRISAINSRALAEAAADATALAAEEERVAQLARLDEMARPMMELVARGQQLSAAERRDCLMIEASLRDIVRGRALAVPHVLAAARAARERGVEVTLLDDSAAAGTAGAVAELLARELRTLDSGTLTARLQPAGRTELATIVISPLAGDARMLIVDRDGRVR</sequence>
<accession>A0A4Q8ANW2</accession>
<keyword evidence="1" id="KW-1133">Transmembrane helix</keyword>
<feature type="transmembrane region" description="Helical" evidence="1">
    <location>
        <begin position="52"/>
        <end position="69"/>
    </location>
</feature>